<proteinExistence type="predicted"/>
<feature type="region of interest" description="Disordered" evidence="1">
    <location>
        <begin position="104"/>
        <end position="135"/>
    </location>
</feature>
<keyword evidence="3" id="KW-1185">Reference proteome</keyword>
<dbReference type="Proteomes" id="UP000006535">
    <property type="component" value="Segment"/>
</dbReference>
<protein>
    <recommendedName>
        <fullName evidence="4">Gp164</fullName>
    </recommendedName>
</protein>
<evidence type="ECO:0000256" key="1">
    <source>
        <dbReference type="SAM" id="MobiDB-lite"/>
    </source>
</evidence>
<organism evidence="2 3">
    <name type="scientific">Synechococcus phage Syn19</name>
    <dbReference type="NCBI Taxonomy" id="445684"/>
    <lineage>
        <taxon>Viruses</taxon>
        <taxon>Duplodnaviria</taxon>
        <taxon>Heunggongvirae</taxon>
        <taxon>Uroviricota</taxon>
        <taxon>Caudoviricetes</taxon>
        <taxon>Pantevenvirales</taxon>
        <taxon>Kyanoviridae</taxon>
        <taxon>Pontusvirus</taxon>
        <taxon>Pontusvirus syn19</taxon>
    </lineage>
</organism>
<evidence type="ECO:0008006" key="4">
    <source>
        <dbReference type="Google" id="ProtNLM"/>
    </source>
</evidence>
<evidence type="ECO:0000313" key="2">
    <source>
        <dbReference type="EMBL" id="ADO99408.1"/>
    </source>
</evidence>
<dbReference type="OrthoDB" id="9638at10239"/>
<feature type="region of interest" description="Disordered" evidence="1">
    <location>
        <begin position="237"/>
        <end position="268"/>
    </location>
</feature>
<dbReference type="KEGG" id="vg:10328420"/>
<evidence type="ECO:0000313" key="3">
    <source>
        <dbReference type="Proteomes" id="UP000006535"/>
    </source>
</evidence>
<sequence length="268" mass="29533">MRTVRMEIPKIDIPRTKIGVDKVQQIPRVYTPQWLKEAPTVLPPNPPITSQIGVPIINMPGCVQAHEQNSGKEKSGILAADDPKGVKTFCDSGVPSFNPIDYDKDKIKFPPKKTEPPKVAPPKPPETKTPEVPKTDKKLECPTKVQKIEAPVGTLTDAGKKKIVEYRVVEKQCVAIKEDLEIVDQIIKAVPSTGQVTTTVSITIVATAAATATPFLLKIVKPIVKQLIKKIKKALGKEPPKLSQSEVRANKYREKKGLPELKQPKKKK</sequence>
<feature type="compositionally biased region" description="Basic and acidic residues" evidence="1">
    <location>
        <begin position="248"/>
        <end position="268"/>
    </location>
</feature>
<accession>E3SQB4</accession>
<reference evidence="2 3" key="1">
    <citation type="journal article" date="2010" name="Environ. Microbiol.">
        <title>Genomic analysis of oceanic cyanobacterial myoviruses compared with T4-like myoviruses from diverse hosts and environments.</title>
        <authorList>
            <person name="Sullivan M.B."/>
            <person name="Huang K.H."/>
            <person name="Ignacio-Espinoza J.C."/>
            <person name="Berlin A.M."/>
            <person name="Kelly L."/>
            <person name="Weigele P.R."/>
            <person name="DeFrancesco A.S."/>
            <person name="Kern S.E."/>
            <person name="Thompson L.R."/>
            <person name="Young S."/>
            <person name="Yandava C."/>
            <person name="Fu R."/>
            <person name="Krastins B."/>
            <person name="Chase M."/>
            <person name="Sarracino D."/>
            <person name="Osburne M.S."/>
            <person name="Henn M.R."/>
            <person name="Chisholm S.W."/>
        </authorList>
    </citation>
    <scope>NUCLEOTIDE SEQUENCE [LARGE SCALE GENOMIC DNA]</scope>
    <source>
        <strain evidence="2">Syn19</strain>
    </source>
</reference>
<dbReference type="GeneID" id="10328420"/>
<dbReference type="RefSeq" id="YP_004323982.1">
    <property type="nucleotide sequence ID" value="NC_015286.1"/>
</dbReference>
<feature type="compositionally biased region" description="Basic and acidic residues" evidence="1">
    <location>
        <begin position="125"/>
        <end position="135"/>
    </location>
</feature>
<dbReference type="EMBL" id="GU071106">
    <property type="protein sequence ID" value="ADO99408.1"/>
    <property type="molecule type" value="Genomic_DNA"/>
</dbReference>
<name>E3SQB4_9CAUD</name>
<gene>
    <name evidence="2" type="ORF">Syn19_149</name>
</gene>
<feature type="compositionally biased region" description="Basic and acidic residues" evidence="1">
    <location>
        <begin position="104"/>
        <end position="116"/>
    </location>
</feature>